<dbReference type="InterPro" id="IPR001123">
    <property type="entry name" value="LeuE-type"/>
</dbReference>
<accession>A0AAX3MSS8</accession>
<keyword evidence="2" id="KW-1003">Cell membrane</keyword>
<feature type="transmembrane region" description="Helical" evidence="6">
    <location>
        <begin position="73"/>
        <end position="93"/>
    </location>
</feature>
<evidence type="ECO:0000256" key="6">
    <source>
        <dbReference type="SAM" id="Phobius"/>
    </source>
</evidence>
<feature type="transmembrane region" description="Helical" evidence="6">
    <location>
        <begin position="181"/>
        <end position="202"/>
    </location>
</feature>
<dbReference type="PANTHER" id="PTHR30086">
    <property type="entry name" value="ARGININE EXPORTER PROTEIN ARGO"/>
    <property type="match status" value="1"/>
</dbReference>
<organism evidence="7 8">
    <name type="scientific">Paenibacillus urinalis</name>
    <dbReference type="NCBI Taxonomy" id="521520"/>
    <lineage>
        <taxon>Bacteria</taxon>
        <taxon>Bacillati</taxon>
        <taxon>Bacillota</taxon>
        <taxon>Bacilli</taxon>
        <taxon>Bacillales</taxon>
        <taxon>Paenibacillaceae</taxon>
        <taxon>Paenibacillus</taxon>
    </lineage>
</organism>
<dbReference type="Pfam" id="PF01810">
    <property type="entry name" value="LysE"/>
    <property type="match status" value="1"/>
</dbReference>
<dbReference type="EMBL" id="CP118101">
    <property type="protein sequence ID" value="WDH80665.1"/>
    <property type="molecule type" value="Genomic_DNA"/>
</dbReference>
<evidence type="ECO:0000256" key="4">
    <source>
        <dbReference type="ARBA" id="ARBA00022989"/>
    </source>
</evidence>
<evidence type="ECO:0000313" key="8">
    <source>
        <dbReference type="Proteomes" id="UP001220962"/>
    </source>
</evidence>
<proteinExistence type="predicted"/>
<dbReference type="GO" id="GO:0005886">
    <property type="term" value="C:plasma membrane"/>
    <property type="evidence" value="ECO:0007669"/>
    <property type="project" value="UniProtKB-SubCell"/>
</dbReference>
<keyword evidence="3 6" id="KW-0812">Transmembrane</keyword>
<feature type="transmembrane region" description="Helical" evidence="6">
    <location>
        <begin position="6"/>
        <end position="25"/>
    </location>
</feature>
<name>A0AAX3MSS8_9BACL</name>
<evidence type="ECO:0000256" key="1">
    <source>
        <dbReference type="ARBA" id="ARBA00004651"/>
    </source>
</evidence>
<feature type="transmembrane region" description="Helical" evidence="6">
    <location>
        <begin position="37"/>
        <end position="61"/>
    </location>
</feature>
<dbReference type="GO" id="GO:0015171">
    <property type="term" value="F:amino acid transmembrane transporter activity"/>
    <property type="evidence" value="ECO:0007669"/>
    <property type="project" value="TreeGrafter"/>
</dbReference>
<dbReference type="AlphaFoldDB" id="A0AAX3MSS8"/>
<reference evidence="7" key="1">
    <citation type="submission" date="2023-02" db="EMBL/GenBank/DDBJ databases">
        <title>Pathogen: clinical or host-associated sample.</title>
        <authorList>
            <person name="Hergert J."/>
            <person name="Casey R."/>
            <person name="Wagner J."/>
            <person name="Young E.L."/>
            <person name="Oakeson K.F."/>
        </authorList>
    </citation>
    <scope>NUCLEOTIDE SEQUENCE</scope>
    <source>
        <strain evidence="7">2022CK-00830</strain>
    </source>
</reference>
<evidence type="ECO:0000256" key="5">
    <source>
        <dbReference type="ARBA" id="ARBA00023136"/>
    </source>
</evidence>
<feature type="transmembrane region" description="Helical" evidence="6">
    <location>
        <begin position="148"/>
        <end position="169"/>
    </location>
</feature>
<dbReference type="RefSeq" id="WP_274358720.1">
    <property type="nucleotide sequence ID" value="NZ_CP118101.1"/>
</dbReference>
<protein>
    <submittedName>
        <fullName evidence="7">LysE family transporter</fullName>
    </submittedName>
</protein>
<keyword evidence="5 6" id="KW-0472">Membrane</keyword>
<dbReference type="PANTHER" id="PTHR30086:SF6">
    <property type="entry name" value="AMINO ACID EFFLUX PROTEIN YCGF-RELATED"/>
    <property type="match status" value="1"/>
</dbReference>
<evidence type="ECO:0000313" key="7">
    <source>
        <dbReference type="EMBL" id="WDH80665.1"/>
    </source>
</evidence>
<keyword evidence="4 6" id="KW-1133">Transmembrane helix</keyword>
<sequence length="210" mass="22914">MLTSAYIAYMLLGLSLAAPIGPLNAAQLNIGIRRGFFHSWVFGLGAVLADVVYMLLVYLGVVHFLDTPFVQTFLWLFGFFVLVYTGVESLLSSGQIKESEASEREPLGRSFRSGFWMSLFNPMSILFWLGIFGSVLAQETAAKSTSQIVLLSLAIVAGILVWDVTVAATSSFFRKVLSAPLLRGISIISGLFLIGFGIHFGVQAVKVLFF</sequence>
<gene>
    <name evidence="7" type="ORF">PUW23_13970</name>
</gene>
<feature type="transmembrane region" description="Helical" evidence="6">
    <location>
        <begin position="114"/>
        <end position="136"/>
    </location>
</feature>
<comment type="subcellular location">
    <subcellularLocation>
        <location evidence="1">Cell membrane</location>
        <topology evidence="1">Multi-pass membrane protein</topology>
    </subcellularLocation>
</comment>
<dbReference type="Proteomes" id="UP001220962">
    <property type="component" value="Chromosome"/>
</dbReference>
<evidence type="ECO:0000256" key="3">
    <source>
        <dbReference type="ARBA" id="ARBA00022692"/>
    </source>
</evidence>
<evidence type="ECO:0000256" key="2">
    <source>
        <dbReference type="ARBA" id="ARBA00022475"/>
    </source>
</evidence>